<dbReference type="GO" id="GO:0051287">
    <property type="term" value="F:NAD binding"/>
    <property type="evidence" value="ECO:0007669"/>
    <property type="project" value="InterPro"/>
</dbReference>
<organism evidence="7 8">
    <name type="scientific">Spartinivicinus marinus</name>
    <dbReference type="NCBI Taxonomy" id="2994442"/>
    <lineage>
        <taxon>Bacteria</taxon>
        <taxon>Pseudomonadati</taxon>
        <taxon>Pseudomonadota</taxon>
        <taxon>Gammaproteobacteria</taxon>
        <taxon>Oceanospirillales</taxon>
        <taxon>Zooshikellaceae</taxon>
        <taxon>Spartinivicinus</taxon>
    </lineage>
</organism>
<evidence type="ECO:0000256" key="4">
    <source>
        <dbReference type="RuleBase" id="RU003719"/>
    </source>
</evidence>
<name>A0A853IA03_9GAMM</name>
<evidence type="ECO:0000256" key="1">
    <source>
        <dbReference type="ARBA" id="ARBA00005854"/>
    </source>
</evidence>
<feature type="domain" description="D-isomer specific 2-hydroxyacid dehydrogenase catalytic" evidence="5">
    <location>
        <begin position="23"/>
        <end position="318"/>
    </location>
</feature>
<protein>
    <submittedName>
        <fullName evidence="7">D-2-hydroxyacid dehydrogenase</fullName>
    </submittedName>
</protein>
<dbReference type="InterPro" id="IPR029753">
    <property type="entry name" value="D-isomer_DH_CS"/>
</dbReference>
<dbReference type="PANTHER" id="PTHR43761:SF1">
    <property type="entry name" value="D-ISOMER SPECIFIC 2-HYDROXYACID DEHYDROGENASE CATALYTIC DOMAIN-CONTAINING PROTEIN-RELATED"/>
    <property type="match status" value="1"/>
</dbReference>
<dbReference type="Proteomes" id="UP000569732">
    <property type="component" value="Unassembled WGS sequence"/>
</dbReference>
<dbReference type="PANTHER" id="PTHR43761">
    <property type="entry name" value="D-ISOMER SPECIFIC 2-HYDROXYACID DEHYDROGENASE FAMILY PROTEIN (AFU_ORTHOLOGUE AFUA_1G13630)"/>
    <property type="match status" value="1"/>
</dbReference>
<evidence type="ECO:0000256" key="3">
    <source>
        <dbReference type="ARBA" id="ARBA00023027"/>
    </source>
</evidence>
<dbReference type="CDD" id="cd12162">
    <property type="entry name" value="2-Hacid_dh_4"/>
    <property type="match status" value="1"/>
</dbReference>
<reference evidence="7 8" key="1">
    <citation type="submission" date="2020-07" db="EMBL/GenBank/DDBJ databases">
        <title>Endozoicomonas sp. nov., isolated from sediment.</title>
        <authorList>
            <person name="Gu T."/>
        </authorList>
    </citation>
    <scope>NUCLEOTIDE SEQUENCE [LARGE SCALE GENOMIC DNA]</scope>
    <source>
        <strain evidence="7 8">SM1973</strain>
    </source>
</reference>
<dbReference type="InterPro" id="IPR006139">
    <property type="entry name" value="D-isomer_2_OHA_DH_cat_dom"/>
</dbReference>
<evidence type="ECO:0000313" key="7">
    <source>
        <dbReference type="EMBL" id="NYZ66691.1"/>
    </source>
</evidence>
<evidence type="ECO:0000259" key="5">
    <source>
        <dbReference type="Pfam" id="PF00389"/>
    </source>
</evidence>
<dbReference type="PROSITE" id="PS00671">
    <property type="entry name" value="D_2_HYDROXYACID_DH_3"/>
    <property type="match status" value="1"/>
</dbReference>
<comment type="similarity">
    <text evidence="1 4">Belongs to the D-isomer specific 2-hydroxyacid dehydrogenase family.</text>
</comment>
<evidence type="ECO:0000256" key="2">
    <source>
        <dbReference type="ARBA" id="ARBA00023002"/>
    </source>
</evidence>
<dbReference type="EMBL" id="JACCKB010000016">
    <property type="protein sequence ID" value="NYZ66691.1"/>
    <property type="molecule type" value="Genomic_DNA"/>
</dbReference>
<dbReference type="SUPFAM" id="SSF51735">
    <property type="entry name" value="NAD(P)-binding Rossmann-fold domains"/>
    <property type="match status" value="1"/>
</dbReference>
<feature type="domain" description="D-isomer specific 2-hydroxyacid dehydrogenase NAD-binding" evidence="6">
    <location>
        <begin position="108"/>
        <end position="290"/>
    </location>
</feature>
<dbReference type="Pfam" id="PF00389">
    <property type="entry name" value="2-Hacid_dh"/>
    <property type="match status" value="1"/>
</dbReference>
<dbReference type="InterPro" id="IPR050418">
    <property type="entry name" value="D-iso_2-hydroxyacid_DH_PdxB"/>
</dbReference>
<dbReference type="Gene3D" id="3.40.50.720">
    <property type="entry name" value="NAD(P)-binding Rossmann-like Domain"/>
    <property type="match status" value="2"/>
</dbReference>
<proteinExistence type="inferred from homology"/>
<evidence type="ECO:0000313" key="8">
    <source>
        <dbReference type="Proteomes" id="UP000569732"/>
    </source>
</evidence>
<dbReference type="SUPFAM" id="SSF52283">
    <property type="entry name" value="Formate/glycerate dehydrogenase catalytic domain-like"/>
    <property type="match status" value="1"/>
</dbReference>
<sequence>MKGIILDVASLAPDDLDLQPITRQLKEWQSYDQTTALQLNARLAGAEIVLTNKVAMTEPVLSENPQIKYIGVLATGTNNIDLAAAKSRQIVVSNVRGYGTHSVAQHTLALILNLATRQPDYLAAVKQGQWQQSEHFCLLNQPILELAGKTCLIIGLGELGQAVAKLVKALGMKVIAATFEGHQSQLVEGVERLPFETALPQADVISLHCPLSEQTEHLFNRHTLRLVKPGALLINTARGGLLEEQALVDALKAGWLGGAALDVVSEEPPPVDHPLFQPNIPNLYITPHNAWGTQAARQTLVNMAAANLAAFLSRKPINQVC</sequence>
<keyword evidence="3" id="KW-0520">NAD</keyword>
<dbReference type="PROSITE" id="PS00670">
    <property type="entry name" value="D_2_HYDROXYACID_DH_2"/>
    <property type="match status" value="1"/>
</dbReference>
<dbReference type="AlphaFoldDB" id="A0A853IA03"/>
<dbReference type="InterPro" id="IPR036291">
    <property type="entry name" value="NAD(P)-bd_dom_sf"/>
</dbReference>
<accession>A0A853IA03</accession>
<comment type="caution">
    <text evidence="7">The sequence shown here is derived from an EMBL/GenBank/DDBJ whole genome shotgun (WGS) entry which is preliminary data.</text>
</comment>
<dbReference type="InterPro" id="IPR006140">
    <property type="entry name" value="D-isomer_DH_NAD-bd"/>
</dbReference>
<evidence type="ECO:0000259" key="6">
    <source>
        <dbReference type="Pfam" id="PF02826"/>
    </source>
</evidence>
<keyword evidence="8" id="KW-1185">Reference proteome</keyword>
<dbReference type="Pfam" id="PF02826">
    <property type="entry name" value="2-Hacid_dh_C"/>
    <property type="match status" value="1"/>
</dbReference>
<dbReference type="RefSeq" id="WP_180568717.1">
    <property type="nucleotide sequence ID" value="NZ_JACCKB010000016.1"/>
</dbReference>
<gene>
    <name evidence="7" type="ORF">H0A36_11785</name>
</gene>
<dbReference type="GO" id="GO:0016616">
    <property type="term" value="F:oxidoreductase activity, acting on the CH-OH group of donors, NAD or NADP as acceptor"/>
    <property type="evidence" value="ECO:0007669"/>
    <property type="project" value="InterPro"/>
</dbReference>
<keyword evidence="2 4" id="KW-0560">Oxidoreductase</keyword>